<comment type="similarity">
    <text evidence="1">Belongs to the IS150/IS1296 orfA family.</text>
</comment>
<dbReference type="SUPFAM" id="SSF48295">
    <property type="entry name" value="TrpR-like"/>
    <property type="match status" value="1"/>
</dbReference>
<dbReference type="InterPro" id="IPR036388">
    <property type="entry name" value="WH-like_DNA-bd_sf"/>
</dbReference>
<dbReference type="Proteomes" id="UP001596110">
    <property type="component" value="Unassembled WGS sequence"/>
</dbReference>
<gene>
    <name evidence="3" type="ORF">ACFPQ3_10075</name>
</gene>
<name>A0ABW0UED6_9STRE</name>
<dbReference type="InterPro" id="IPR010921">
    <property type="entry name" value="Trp_repressor/repl_initiator"/>
</dbReference>
<proteinExistence type="inferred from homology"/>
<keyword evidence="4" id="KW-1185">Reference proteome</keyword>
<accession>A0ABW0UED6</accession>
<dbReference type="SUPFAM" id="SSF46689">
    <property type="entry name" value="Homeodomain-like"/>
    <property type="match status" value="1"/>
</dbReference>
<evidence type="ECO:0000313" key="4">
    <source>
        <dbReference type="Proteomes" id="UP001596110"/>
    </source>
</evidence>
<sequence length="90" mass="10749">MVLKYPEGQSIGQLIKEYQVSDNTIKEWLRKYQTDGIDSLRGNRTRTHYSLELKQTAIEKCLPGQGILRMICHKYNILNTYVLRRWLKKY</sequence>
<dbReference type="InterPro" id="IPR055247">
    <property type="entry name" value="InsJ-like_HTH"/>
</dbReference>
<dbReference type="InterPro" id="IPR052057">
    <property type="entry name" value="IS150/IS1296_orfA-like"/>
</dbReference>
<evidence type="ECO:0000259" key="2">
    <source>
        <dbReference type="Pfam" id="PF13518"/>
    </source>
</evidence>
<evidence type="ECO:0000313" key="3">
    <source>
        <dbReference type="EMBL" id="MFC5631881.1"/>
    </source>
</evidence>
<dbReference type="InterPro" id="IPR009057">
    <property type="entry name" value="Homeodomain-like_sf"/>
</dbReference>
<dbReference type="PANTHER" id="PTHR33795">
    <property type="entry name" value="INSERTION ELEMENT IS150 PROTEIN INSJ"/>
    <property type="match status" value="1"/>
</dbReference>
<comment type="caution">
    <text evidence="3">The sequence shown here is derived from an EMBL/GenBank/DDBJ whole genome shotgun (WGS) entry which is preliminary data.</text>
</comment>
<dbReference type="PANTHER" id="PTHR33795:SF1">
    <property type="entry name" value="INSERTION ELEMENT IS150 PROTEIN INSJ"/>
    <property type="match status" value="1"/>
</dbReference>
<evidence type="ECO:0000256" key="1">
    <source>
        <dbReference type="ARBA" id="ARBA00038232"/>
    </source>
</evidence>
<dbReference type="EMBL" id="JBHSOJ010000030">
    <property type="protein sequence ID" value="MFC5631881.1"/>
    <property type="molecule type" value="Genomic_DNA"/>
</dbReference>
<dbReference type="RefSeq" id="WP_269747765.1">
    <property type="nucleotide sequence ID" value="NZ_JBHSOJ010000030.1"/>
</dbReference>
<protein>
    <submittedName>
        <fullName evidence="3">Helix-turn-helix domain-containing protein</fullName>
    </submittedName>
</protein>
<dbReference type="Pfam" id="PF13518">
    <property type="entry name" value="HTH_28"/>
    <property type="match status" value="1"/>
</dbReference>
<dbReference type="Gene3D" id="1.10.10.10">
    <property type="entry name" value="Winged helix-like DNA-binding domain superfamily/Winged helix DNA-binding domain"/>
    <property type="match status" value="1"/>
</dbReference>
<reference evidence="4" key="1">
    <citation type="journal article" date="2019" name="Int. J. Syst. Evol. Microbiol.">
        <title>The Global Catalogue of Microorganisms (GCM) 10K type strain sequencing project: providing services to taxonomists for standard genome sequencing and annotation.</title>
        <authorList>
            <consortium name="The Broad Institute Genomics Platform"/>
            <consortium name="The Broad Institute Genome Sequencing Center for Infectious Disease"/>
            <person name="Wu L."/>
            <person name="Ma J."/>
        </authorList>
    </citation>
    <scope>NUCLEOTIDE SEQUENCE [LARGE SCALE GENOMIC DNA]</scope>
    <source>
        <strain evidence="4">DT43</strain>
    </source>
</reference>
<feature type="domain" description="Insertion element IS150 protein InsJ-like helix-turn-helix" evidence="2">
    <location>
        <begin position="2"/>
        <end position="46"/>
    </location>
</feature>
<organism evidence="3 4">
    <name type="scientific">Streptococcus caledonicus</name>
    <dbReference type="NCBI Taxonomy" id="2614158"/>
    <lineage>
        <taxon>Bacteria</taxon>
        <taxon>Bacillati</taxon>
        <taxon>Bacillota</taxon>
        <taxon>Bacilli</taxon>
        <taxon>Lactobacillales</taxon>
        <taxon>Streptococcaceae</taxon>
        <taxon>Streptococcus</taxon>
    </lineage>
</organism>